<evidence type="ECO:0000259" key="2">
    <source>
        <dbReference type="Pfam" id="PF01979"/>
    </source>
</evidence>
<comment type="caution">
    <text evidence="3">The sequence shown here is derived from an EMBL/GenBank/DDBJ whole genome shotgun (WGS) entry which is preliminary data.</text>
</comment>
<dbReference type="OrthoDB" id="9807210at2"/>
<dbReference type="RefSeq" id="WP_110999714.1">
    <property type="nucleotide sequence ID" value="NZ_QKTW01000019.1"/>
</dbReference>
<name>A0A2W2AF61_9BACT</name>
<reference evidence="3 4" key="1">
    <citation type="submission" date="2018-06" db="EMBL/GenBank/DDBJ databases">
        <title>Mucibacter soli gen. nov., sp. nov., a new member of the family Chitinophagaceae producing mucin.</title>
        <authorList>
            <person name="Kim M.-K."/>
            <person name="Park S."/>
            <person name="Kim T.-S."/>
            <person name="Joung Y."/>
            <person name="Han J.-H."/>
            <person name="Kim S.B."/>
        </authorList>
    </citation>
    <scope>NUCLEOTIDE SEQUENCE [LARGE SCALE GENOMIC DNA]</scope>
    <source>
        <strain evidence="3 4">R1-15</strain>
    </source>
</reference>
<sequence length="385" mass="43335">MIITADRIHDGEKWLPLQTAIEIADDGTITNIYHNGHPEAEYITGVLTPGFVNVHCHMELSHMKGVIPEHTGLIPFLQGVMFRRNDFTEEQKINARHEAYETMWQNGIVAVGDIANGTDTLDLRSKEKMHVHTFVECIGFSDTTAPQRFEYSRGVYDQFAAQHSTHVKLKQSIVPHAPYSVSKALFKLIDRHEPSEIISIHNQETPAEDQFYIDKTGAVNDLLDSLKIDASFFEPSGKSSLKTYIEWLNPHRPVVFIHNTCTGIEDLHKVQAHQYNSYWCLCPNANLYIENRLPDVPMLMAEGADICIGTDSLSSNHQLSVLAEIATLKKHFPQIEWETLLQWATSNGAMVLNMQDEIGSIAIGKKPSIVQILDLDSTPLAKRVV</sequence>
<evidence type="ECO:0000256" key="1">
    <source>
        <dbReference type="ARBA" id="ARBA00022801"/>
    </source>
</evidence>
<dbReference type="SUPFAM" id="SSF51556">
    <property type="entry name" value="Metallo-dependent hydrolases"/>
    <property type="match status" value="1"/>
</dbReference>
<dbReference type="Pfam" id="PF01979">
    <property type="entry name" value="Amidohydro_1"/>
    <property type="match status" value="1"/>
</dbReference>
<evidence type="ECO:0000313" key="3">
    <source>
        <dbReference type="EMBL" id="PZF72202.1"/>
    </source>
</evidence>
<dbReference type="InterPro" id="IPR032466">
    <property type="entry name" value="Metal_Hydrolase"/>
</dbReference>
<dbReference type="InterPro" id="IPR050287">
    <property type="entry name" value="MTA/SAH_deaminase"/>
</dbReference>
<keyword evidence="4" id="KW-1185">Reference proteome</keyword>
<organism evidence="3 4">
    <name type="scientific">Taibaiella soli</name>
    <dbReference type="NCBI Taxonomy" id="1649169"/>
    <lineage>
        <taxon>Bacteria</taxon>
        <taxon>Pseudomonadati</taxon>
        <taxon>Bacteroidota</taxon>
        <taxon>Chitinophagia</taxon>
        <taxon>Chitinophagales</taxon>
        <taxon>Chitinophagaceae</taxon>
        <taxon>Taibaiella</taxon>
    </lineage>
</organism>
<accession>A0A2W2AF61</accession>
<dbReference type="Gene3D" id="3.20.20.140">
    <property type="entry name" value="Metal-dependent hydrolases"/>
    <property type="match status" value="1"/>
</dbReference>
<dbReference type="PANTHER" id="PTHR43794">
    <property type="entry name" value="AMINOHYDROLASE SSNA-RELATED"/>
    <property type="match status" value="1"/>
</dbReference>
<proteinExistence type="predicted"/>
<dbReference type="PANTHER" id="PTHR43794:SF11">
    <property type="entry name" value="AMIDOHYDROLASE-RELATED DOMAIN-CONTAINING PROTEIN"/>
    <property type="match status" value="1"/>
</dbReference>
<dbReference type="AlphaFoldDB" id="A0A2W2AF61"/>
<dbReference type="EMBL" id="QKTW01000019">
    <property type="protein sequence ID" value="PZF72202.1"/>
    <property type="molecule type" value="Genomic_DNA"/>
</dbReference>
<keyword evidence="1 3" id="KW-0378">Hydrolase</keyword>
<gene>
    <name evidence="3" type="ORF">DN068_14820</name>
</gene>
<dbReference type="InterPro" id="IPR006680">
    <property type="entry name" value="Amidohydro-rel"/>
</dbReference>
<dbReference type="Proteomes" id="UP000248745">
    <property type="component" value="Unassembled WGS sequence"/>
</dbReference>
<feature type="domain" description="Amidohydrolase-related" evidence="2">
    <location>
        <begin position="46"/>
        <end position="372"/>
    </location>
</feature>
<evidence type="ECO:0000313" key="4">
    <source>
        <dbReference type="Proteomes" id="UP000248745"/>
    </source>
</evidence>
<protein>
    <submittedName>
        <fullName evidence="3">Amidohydrolase</fullName>
    </submittedName>
</protein>
<dbReference type="GO" id="GO:0016787">
    <property type="term" value="F:hydrolase activity"/>
    <property type="evidence" value="ECO:0007669"/>
    <property type="project" value="UniProtKB-KW"/>
</dbReference>